<evidence type="ECO:0000313" key="3">
    <source>
        <dbReference type="Proteomes" id="UP001372338"/>
    </source>
</evidence>
<proteinExistence type="predicted"/>
<gene>
    <name evidence="2" type="ORF">RIF29_20580</name>
</gene>
<dbReference type="AlphaFoldDB" id="A0AAN9F1H1"/>
<organism evidence="2 3">
    <name type="scientific">Crotalaria pallida</name>
    <name type="common">Smooth rattlebox</name>
    <name type="synonym">Crotalaria striata</name>
    <dbReference type="NCBI Taxonomy" id="3830"/>
    <lineage>
        <taxon>Eukaryota</taxon>
        <taxon>Viridiplantae</taxon>
        <taxon>Streptophyta</taxon>
        <taxon>Embryophyta</taxon>
        <taxon>Tracheophyta</taxon>
        <taxon>Spermatophyta</taxon>
        <taxon>Magnoliopsida</taxon>
        <taxon>eudicotyledons</taxon>
        <taxon>Gunneridae</taxon>
        <taxon>Pentapetalae</taxon>
        <taxon>rosids</taxon>
        <taxon>fabids</taxon>
        <taxon>Fabales</taxon>
        <taxon>Fabaceae</taxon>
        <taxon>Papilionoideae</taxon>
        <taxon>50 kb inversion clade</taxon>
        <taxon>genistoids sensu lato</taxon>
        <taxon>core genistoids</taxon>
        <taxon>Crotalarieae</taxon>
        <taxon>Crotalaria</taxon>
    </lineage>
</organism>
<dbReference type="Proteomes" id="UP001372338">
    <property type="component" value="Unassembled WGS sequence"/>
</dbReference>
<protein>
    <submittedName>
        <fullName evidence="2">Uncharacterized protein</fullName>
    </submittedName>
</protein>
<evidence type="ECO:0000256" key="1">
    <source>
        <dbReference type="SAM" id="MobiDB-lite"/>
    </source>
</evidence>
<feature type="compositionally biased region" description="Polar residues" evidence="1">
    <location>
        <begin position="89"/>
        <end position="115"/>
    </location>
</feature>
<keyword evidence="3" id="KW-1185">Reference proteome</keyword>
<reference evidence="2 3" key="1">
    <citation type="submission" date="2024-01" db="EMBL/GenBank/DDBJ databases">
        <title>The genomes of 5 underutilized Papilionoideae crops provide insights into root nodulation and disease resistanc.</title>
        <authorList>
            <person name="Yuan L."/>
        </authorList>
    </citation>
    <scope>NUCLEOTIDE SEQUENCE [LARGE SCALE GENOMIC DNA]</scope>
    <source>
        <strain evidence="2">ZHUSHIDOU_FW_LH</strain>
        <tissue evidence="2">Leaf</tissue>
    </source>
</reference>
<dbReference type="EMBL" id="JAYWIO010000004">
    <property type="protein sequence ID" value="KAK7267899.1"/>
    <property type="molecule type" value="Genomic_DNA"/>
</dbReference>
<comment type="caution">
    <text evidence="2">The sequence shown here is derived from an EMBL/GenBank/DDBJ whole genome shotgun (WGS) entry which is preliminary data.</text>
</comment>
<name>A0AAN9F1H1_CROPI</name>
<sequence length="209" mass="23076">MAKTSKSNPLEAKAKENAIGKRKYVRRKRLNMYSTPPIETAAALTEPAMQDSTKMARRSFAGRENLTEHISKHNNSMKQALSSCMPLSEDTQAPSTSPLKSNPSWGMLNANSGGNKSKRNDQATAQDGHENGARLLTKSAGQSKPNDFNISNSQTSMIMLQMVGSKRNHSSTFNSAVTSSLNEMRAHYNGFPSYQTKFRVQFPNVQKKC</sequence>
<evidence type="ECO:0000313" key="2">
    <source>
        <dbReference type="EMBL" id="KAK7267899.1"/>
    </source>
</evidence>
<feature type="region of interest" description="Disordered" evidence="1">
    <location>
        <begin position="85"/>
        <end position="126"/>
    </location>
</feature>
<accession>A0AAN9F1H1</accession>
<feature type="region of interest" description="Disordered" evidence="1">
    <location>
        <begin position="1"/>
        <end position="23"/>
    </location>
</feature>